<keyword evidence="4" id="KW-1185">Reference proteome</keyword>
<name>A0ABS2PAN7_9BACL</name>
<feature type="domain" description="ABC-type glycine betaine transport system substrate-binding" evidence="2">
    <location>
        <begin position="32"/>
        <end position="174"/>
    </location>
</feature>
<evidence type="ECO:0000313" key="4">
    <source>
        <dbReference type="Proteomes" id="UP000741863"/>
    </source>
</evidence>
<dbReference type="PROSITE" id="PS51257">
    <property type="entry name" value="PROKAR_LIPOPROTEIN"/>
    <property type="match status" value="1"/>
</dbReference>
<dbReference type="Pfam" id="PF04069">
    <property type="entry name" value="OpuAC"/>
    <property type="match status" value="2"/>
</dbReference>
<evidence type="ECO:0000259" key="2">
    <source>
        <dbReference type="Pfam" id="PF04069"/>
    </source>
</evidence>
<reference evidence="3 4" key="1">
    <citation type="submission" date="2021-01" db="EMBL/GenBank/DDBJ databases">
        <title>Genomic Encyclopedia of Type Strains, Phase IV (KMG-IV): sequencing the most valuable type-strain genomes for metagenomic binning, comparative biology and taxonomic classification.</title>
        <authorList>
            <person name="Goeker M."/>
        </authorList>
    </citation>
    <scope>NUCLEOTIDE SEQUENCE [LARGE SCALE GENOMIC DNA]</scope>
    <source>
        <strain evidence="3 4">DSM 25540</strain>
    </source>
</reference>
<dbReference type="SUPFAM" id="SSF53850">
    <property type="entry name" value="Periplasmic binding protein-like II"/>
    <property type="match status" value="2"/>
</dbReference>
<dbReference type="Gene3D" id="3.10.105.10">
    <property type="entry name" value="Dipeptide-binding Protein, Domain 3"/>
    <property type="match status" value="1"/>
</dbReference>
<feature type="signal peptide" evidence="1">
    <location>
        <begin position="1"/>
        <end position="19"/>
    </location>
</feature>
<proteinExistence type="predicted"/>
<keyword evidence="1" id="KW-0732">Signal</keyword>
<sequence>MKKFAMMGAFLSTAVILTACGNGSEDEESTASLGEQVEYEIIGIDPGSVMMDTTEEALVHYGLDDWTLTSSSEGAMVAALDTAYQNEDPIIITAWQPHWKFNAYELKFLEDPEGVVTVENDVHTLVRNGLEDDLPDVFQFLDQFQFELDEQQEVMALMDIEEMSAYDAAREWLDDHPERVEEWTDGVGEGDGEEVRFVLEAWSDAQAATNMAAVMLEDLGYTPHLNEVAVNMMYAGLATDSADALLASWMPNQTPLFEEFDGDFVDLGPNSVGAVTGVAVPKYMDIDSFEELQDE</sequence>
<evidence type="ECO:0000256" key="1">
    <source>
        <dbReference type="SAM" id="SignalP"/>
    </source>
</evidence>
<gene>
    <name evidence="3" type="ORF">JOD17_001233</name>
</gene>
<protein>
    <submittedName>
        <fullName evidence="3">Glycine betaine/proline transport system substrate-binding protein</fullName>
    </submittedName>
</protein>
<dbReference type="RefSeq" id="WP_204696251.1">
    <property type="nucleotide sequence ID" value="NZ_JAFBEC010000003.1"/>
</dbReference>
<accession>A0ABS2PAN7</accession>
<comment type="caution">
    <text evidence="3">The sequence shown here is derived from an EMBL/GenBank/DDBJ whole genome shotgun (WGS) entry which is preliminary data.</text>
</comment>
<dbReference type="InterPro" id="IPR007210">
    <property type="entry name" value="ABC_Gly_betaine_transp_sub-bd"/>
</dbReference>
<dbReference type="Gene3D" id="3.40.190.100">
    <property type="entry name" value="Glycine betaine-binding periplasmic protein, domain 2"/>
    <property type="match status" value="1"/>
</dbReference>
<evidence type="ECO:0000313" key="3">
    <source>
        <dbReference type="EMBL" id="MBM7632140.1"/>
    </source>
</evidence>
<dbReference type="Proteomes" id="UP000741863">
    <property type="component" value="Unassembled WGS sequence"/>
</dbReference>
<dbReference type="EMBL" id="JAFBEC010000003">
    <property type="protein sequence ID" value="MBM7632140.1"/>
    <property type="molecule type" value="Genomic_DNA"/>
</dbReference>
<feature type="domain" description="ABC-type glycine betaine transport system substrate-binding" evidence="2">
    <location>
        <begin position="194"/>
        <end position="294"/>
    </location>
</feature>
<organism evidence="3 4">
    <name type="scientific">Geomicrobium sediminis</name>
    <dbReference type="NCBI Taxonomy" id="1347788"/>
    <lineage>
        <taxon>Bacteria</taxon>
        <taxon>Bacillati</taxon>
        <taxon>Bacillota</taxon>
        <taxon>Bacilli</taxon>
        <taxon>Bacillales</taxon>
        <taxon>Geomicrobium</taxon>
    </lineage>
</organism>
<feature type="chain" id="PRO_5046740849" evidence="1">
    <location>
        <begin position="20"/>
        <end position="295"/>
    </location>
</feature>